<keyword evidence="3" id="KW-1185">Reference proteome</keyword>
<dbReference type="PROSITE" id="PS50878">
    <property type="entry name" value="RT_POL"/>
    <property type="match status" value="2"/>
</dbReference>
<dbReference type="Pfam" id="PF26215">
    <property type="entry name" value="HTH_animal"/>
    <property type="match status" value="3"/>
</dbReference>
<accession>A0ABN9KZX6</accession>
<evidence type="ECO:0000259" key="1">
    <source>
        <dbReference type="PROSITE" id="PS50878"/>
    </source>
</evidence>
<dbReference type="Proteomes" id="UP001176940">
    <property type="component" value="Unassembled WGS sequence"/>
</dbReference>
<dbReference type="PANTHER" id="PTHR21301">
    <property type="entry name" value="REVERSE TRANSCRIPTASE"/>
    <property type="match status" value="1"/>
</dbReference>
<organism evidence="2 3">
    <name type="scientific">Ranitomeya imitator</name>
    <name type="common">mimic poison frog</name>
    <dbReference type="NCBI Taxonomy" id="111125"/>
    <lineage>
        <taxon>Eukaryota</taxon>
        <taxon>Metazoa</taxon>
        <taxon>Chordata</taxon>
        <taxon>Craniata</taxon>
        <taxon>Vertebrata</taxon>
        <taxon>Euteleostomi</taxon>
        <taxon>Amphibia</taxon>
        <taxon>Batrachia</taxon>
        <taxon>Anura</taxon>
        <taxon>Neobatrachia</taxon>
        <taxon>Hyloidea</taxon>
        <taxon>Dendrobatidae</taxon>
        <taxon>Dendrobatinae</taxon>
        <taxon>Ranitomeya</taxon>
    </lineage>
</organism>
<evidence type="ECO:0000313" key="3">
    <source>
        <dbReference type="Proteomes" id="UP001176940"/>
    </source>
</evidence>
<dbReference type="InterPro" id="IPR058912">
    <property type="entry name" value="HTH_animal"/>
</dbReference>
<comment type="caution">
    <text evidence="2">The sequence shown here is derived from an EMBL/GenBank/DDBJ whole genome shotgun (WGS) entry which is preliminary data.</text>
</comment>
<proteinExistence type="predicted"/>
<dbReference type="CDD" id="cd10442">
    <property type="entry name" value="GIY-YIG_PLEs"/>
    <property type="match status" value="1"/>
</dbReference>
<dbReference type="InterPro" id="IPR000477">
    <property type="entry name" value="RT_dom"/>
</dbReference>
<dbReference type="PANTHER" id="PTHR21301:SF12">
    <property type="match status" value="1"/>
</dbReference>
<sequence>MDSMKYKAEIQRQLADSSVYAKLPARSYVKDTNDFLDKIEDINVTETTVLASFDVVSLYTSIEHEKGLDAVSCMLSGSDVAPECAQLVLTLLEFVLRRNFFLFGDDFFLQLRGTAMGSNVAPTYANIFMAVLEDKFVYSSIFWRHVRAWWRYINNIFVIWEGSLQELLDFQTYLNQIHSELQFTLTHSMTQVQFLDTLVYKEMGRLRTDIFVKETDRNSLLMFDSNHPRSMVNSLPWSQLLRVRRIVSDEDKVNQRLDEMCSKFLQRGYPGKEVVRFKEKTLNCSRESIRKKTRVKRECDRIPFVTTYNPASNQIVRILAFVAPDCVLTAPLLFVEVRVLAGGLHCLVAVHWQCQLRVRSLVVSDSLSMGLIDHKLSEFLIVDFPVTPVIYVLPKIHKCLCDPPGRPIVSGRGSLFNKTAIFLDRILRPFAISARSYVKDTNDFLDKIEDINVTETTVLASFDVVSLYTSIEHEKGLDAVSCMLSGSDVAPECAQLVLTLLEFVLRRNFFLFGDDFFLQLRGTAMGSNVAPTYANIFMAVLEDKFVYSSIFWRHVRAWWRYIDNIFVIWEGSLQELLDFQTYLNQIHSELQFTLTHSMTQVQFLDTLVYKEMGRLRTDIFVKETDRNSLLMFDSNHPRSMVNSLPWSQLLRVRRIVSDEDKVNQRLDEMCSKFLQRGYTGKEVVRFKEKTLNCSRESIRKKTRVKRECDRIPFVTTYNPASNQIEHEKGLDAVSCMLSGSDVAPECAQLVLTLLEFVLRRNFFLFGDDFFLQLRGTAMGSNVAPTYANIFMAVLEDKFVYSSIFWRHVRAWWRYIDDIFVIWEGSLQELLDFQTYLNQIHSELQFTLTHSMTQVQFLDTLVYKEMGRLRTDIFVKETDRNSLLMFDSNHPRSMVNSLPWSQLLRVRRIVSDEDKVNQRLDEMCSKFLQRGYPGKEVVRFKEKTLNCSRESIRKKTRVKRECDRIPFVTTYNPASNQIGRVIRKHWSLLQRGLPSIPSFVTYPLMSFRRGRNFRDRLVRSDVGTSKSSIQRTLSVAKHGNFPCLGCSCCNNMLKGEFFCHPHTGRRIFLKERYTCTSSWVVYMIVCPCGLTYVGETTMEVRARIIKHKSTVRTGLTELPVPKHFLEHKHSINQLRFRVIDSVQTLRRGGDRLQLLKQKELKWIFMLGSLQPGGLNLDFNLQTCVI</sequence>
<feature type="domain" description="Reverse transcriptase" evidence="1">
    <location>
        <begin position="1"/>
        <end position="210"/>
    </location>
</feature>
<name>A0ABN9KZX6_9NEOB</name>
<gene>
    <name evidence="2" type="ORF">RIMI_LOCUS3207307</name>
</gene>
<evidence type="ECO:0000313" key="2">
    <source>
        <dbReference type="EMBL" id="CAJ0927949.1"/>
    </source>
</evidence>
<protein>
    <recommendedName>
        <fullName evidence="1">Reverse transcriptase domain-containing protein</fullName>
    </recommendedName>
</protein>
<reference evidence="2" key="1">
    <citation type="submission" date="2023-07" db="EMBL/GenBank/DDBJ databases">
        <authorList>
            <person name="Stuckert A."/>
        </authorList>
    </citation>
    <scope>NUCLEOTIDE SEQUENCE</scope>
</reference>
<dbReference type="EMBL" id="CAUEEQ010004736">
    <property type="protein sequence ID" value="CAJ0927949.1"/>
    <property type="molecule type" value="Genomic_DNA"/>
</dbReference>
<feature type="domain" description="Reverse transcriptase" evidence="1">
    <location>
        <begin position="373"/>
        <end position="619"/>
    </location>
</feature>